<keyword evidence="5" id="KW-1185">Reference proteome</keyword>
<keyword evidence="3" id="KW-0274">FAD</keyword>
<dbReference type="GO" id="GO:0071949">
    <property type="term" value="F:FAD binding"/>
    <property type="evidence" value="ECO:0007669"/>
    <property type="project" value="InterPro"/>
</dbReference>
<dbReference type="EMBL" id="CP021112">
    <property type="protein sequence ID" value="ARQ02463.1"/>
    <property type="molecule type" value="Genomic_DNA"/>
</dbReference>
<comment type="cofactor">
    <cofactor evidence="1">
        <name>FAD</name>
        <dbReference type="ChEBI" id="CHEBI:57692"/>
    </cofactor>
</comment>
<dbReference type="Proteomes" id="UP000194137">
    <property type="component" value="Chromosome"/>
</dbReference>
<evidence type="ECO:0000256" key="3">
    <source>
        <dbReference type="ARBA" id="ARBA00022827"/>
    </source>
</evidence>
<evidence type="ECO:0000313" key="5">
    <source>
        <dbReference type="Proteomes" id="UP000194137"/>
    </source>
</evidence>
<dbReference type="Gene3D" id="3.50.50.60">
    <property type="entry name" value="FAD/NAD(P)-binding domain"/>
    <property type="match status" value="1"/>
</dbReference>
<protein>
    <submittedName>
        <fullName evidence="4">Uncharacterized protein</fullName>
    </submittedName>
</protein>
<dbReference type="RefSeq" id="WP_086090895.1">
    <property type="nucleotide sequence ID" value="NZ_CP021112.1"/>
</dbReference>
<keyword evidence="2" id="KW-0285">Flavoprotein</keyword>
<dbReference type="GO" id="GO:0016709">
    <property type="term" value="F:oxidoreductase activity, acting on paired donors, with incorporation or reduction of molecular oxygen, NAD(P)H as one donor, and incorporation of one atom of oxygen"/>
    <property type="evidence" value="ECO:0007669"/>
    <property type="project" value="UniProtKB-ARBA"/>
</dbReference>
<sequence>MASQQSVIIAGGGPVGVVTALALAQKGIPVRVYEAGDQVNSAPRASTLHPATLEMLASLGLLDDVVTRGLVARTFQFWDRPSGTVVAEFDHAILKDDTPHPFVVQCEQHKVALMAIDRLKAMPHAQVHFSARVSAVEQTADGVAVTIDRDGEQEVVSGSYLVGADGGRSTVRKALDIEFEGYTFPERFLVLTTPVDFEKERGAGYRAYFSDPDEWCNLFKVAGEDGSGLWRVVMPTVPGETDEEVLSDEAVQRRLQKFFPKGSDYIVVHRNIYNVHQRVAAKFQKGRVFLAGDSAHVNNPIGGLGLNCGIHDAMDLAGRLAAVMEGKASEETLLGYEERRRPMNIEYVQQQTIANKKRLEEKSQEQREKNFEFLRQTAADPVAHRAFLLKTSLLESVRRP</sequence>
<reference evidence="4 5" key="1">
    <citation type="submission" date="2017-05" db="EMBL/GenBank/DDBJ databases">
        <title>Full genome sequence of Pseudorhodoplanes sinuspersici.</title>
        <authorList>
            <person name="Dastgheib S.M.M."/>
            <person name="Shavandi M."/>
            <person name="Tirandaz H."/>
        </authorList>
    </citation>
    <scope>NUCLEOTIDE SEQUENCE [LARGE SCALE GENOMIC DNA]</scope>
    <source>
        <strain evidence="4 5">RIPI110</strain>
    </source>
</reference>
<dbReference type="KEGG" id="psin:CAK95_27645"/>
<organism evidence="4 5">
    <name type="scientific">Pseudorhodoplanes sinuspersici</name>
    <dbReference type="NCBI Taxonomy" id="1235591"/>
    <lineage>
        <taxon>Bacteria</taxon>
        <taxon>Pseudomonadati</taxon>
        <taxon>Pseudomonadota</taxon>
        <taxon>Alphaproteobacteria</taxon>
        <taxon>Hyphomicrobiales</taxon>
        <taxon>Pseudorhodoplanes</taxon>
    </lineage>
</organism>
<evidence type="ECO:0000256" key="2">
    <source>
        <dbReference type="ARBA" id="ARBA00022630"/>
    </source>
</evidence>
<evidence type="ECO:0000313" key="4">
    <source>
        <dbReference type="EMBL" id="ARQ02463.1"/>
    </source>
</evidence>
<dbReference type="PANTHER" id="PTHR43004">
    <property type="entry name" value="TRK SYSTEM POTASSIUM UPTAKE PROTEIN"/>
    <property type="match status" value="1"/>
</dbReference>
<dbReference type="Pfam" id="PF01494">
    <property type="entry name" value="FAD_binding_3"/>
    <property type="match status" value="1"/>
</dbReference>
<dbReference type="OrthoDB" id="9791689at2"/>
<dbReference type="SUPFAM" id="SSF51905">
    <property type="entry name" value="FAD/NAD(P)-binding domain"/>
    <property type="match status" value="1"/>
</dbReference>
<evidence type="ECO:0000256" key="1">
    <source>
        <dbReference type="ARBA" id="ARBA00001974"/>
    </source>
</evidence>
<dbReference type="AlphaFoldDB" id="A0A1W6ZYQ5"/>
<proteinExistence type="predicted"/>
<dbReference type="PANTHER" id="PTHR43004:SF19">
    <property type="entry name" value="BINDING MONOOXYGENASE, PUTATIVE (JCVI)-RELATED"/>
    <property type="match status" value="1"/>
</dbReference>
<dbReference type="InterPro" id="IPR050641">
    <property type="entry name" value="RIFMO-like"/>
</dbReference>
<dbReference type="STRING" id="1235591.CAK95_27645"/>
<dbReference type="InterPro" id="IPR036188">
    <property type="entry name" value="FAD/NAD-bd_sf"/>
</dbReference>
<dbReference type="PRINTS" id="PR00420">
    <property type="entry name" value="RNGMNOXGNASE"/>
</dbReference>
<accession>A0A1W6ZYQ5</accession>
<dbReference type="Gene3D" id="3.30.70.2450">
    <property type="match status" value="1"/>
</dbReference>
<dbReference type="InterPro" id="IPR002938">
    <property type="entry name" value="FAD-bd"/>
</dbReference>
<name>A0A1W6ZYQ5_9HYPH</name>
<gene>
    <name evidence="4" type="ORF">CAK95_27645</name>
</gene>